<dbReference type="SUPFAM" id="SSF51735">
    <property type="entry name" value="NAD(P)-binding Rossmann-fold domains"/>
    <property type="match status" value="1"/>
</dbReference>
<keyword evidence="6" id="KW-0547">Nucleotide-binding</keyword>
<evidence type="ECO:0000256" key="4">
    <source>
        <dbReference type="PIRNR" id="PIRNR000185"/>
    </source>
</evidence>
<evidence type="ECO:0000313" key="10">
    <source>
        <dbReference type="EMBL" id="KXB06258.1"/>
    </source>
</evidence>
<keyword evidence="11" id="KW-1185">Reference proteome</keyword>
<comment type="caution">
    <text evidence="10">The sequence shown here is derived from an EMBL/GenBank/DDBJ whole genome shotgun (WGS) entry which is preliminary data.</text>
</comment>
<gene>
    <name evidence="10" type="ORF">AKJ52_02380</name>
</gene>
<dbReference type="Gene3D" id="3.40.50.720">
    <property type="entry name" value="NAD(P)-binding Rossmann-like Domain"/>
    <property type="match status" value="1"/>
</dbReference>
<feature type="binding site" evidence="6">
    <location>
        <position position="57"/>
    </location>
    <ligand>
        <name>substrate</name>
    </ligand>
</feature>
<dbReference type="InterPro" id="IPR033922">
    <property type="entry name" value="NAD_bind_Glu_DH"/>
</dbReference>
<feature type="binding site" evidence="6">
    <location>
        <position position="202"/>
    </location>
    <ligand>
        <name>NAD(+)</name>
        <dbReference type="ChEBI" id="CHEBI:57540"/>
    </ligand>
</feature>
<evidence type="ECO:0000313" key="11">
    <source>
        <dbReference type="Proteomes" id="UP000070404"/>
    </source>
</evidence>
<dbReference type="PANTHER" id="PTHR11606:SF13">
    <property type="entry name" value="GLUTAMATE DEHYDROGENASE 1, MITOCHONDRIAL"/>
    <property type="match status" value="1"/>
</dbReference>
<dbReference type="Proteomes" id="UP000070404">
    <property type="component" value="Unassembled WGS sequence"/>
</dbReference>
<dbReference type="Pfam" id="PF00208">
    <property type="entry name" value="ELFV_dehydrog"/>
    <property type="match status" value="1"/>
</dbReference>
<evidence type="ECO:0000256" key="8">
    <source>
        <dbReference type="RuleBase" id="RU004417"/>
    </source>
</evidence>
<sequence length="396" mass="43138">MLINQKVRDYVGLSDKAIEILERPDREIRFHLRKHTPEGIIGCFLVYHNTARGPPCKGGIRLSKNVSMEETEELAEIMTYKNSLMGLPFGGGKSGIAASSGLSPKEKETIIQGFTHEIREELYSGAYVPAPDIGTGPRQMAEIFDETHVQSSVTGKPIGIGGLPGRREATGYGVSVATDYVTKEILEDDLKDLDVAIQGYGNVGFWTSKFLSDKGANIIAVTDAGGGTKNPDGLDVDELKQYEQENGTVNNFDDRKITNEELFSLDVDILIPAAIGGVITKEVAEKIKADLIVEAANAPTTEEGIKILDERGIPTVPDMAANAGGVIASYVEWRGGKSGSKTQQSETYQSIQKNITEALTRTLKIKNKEEKLNLRDSAMVVSTKTLKETMEDRGWI</sequence>
<dbReference type="InterPro" id="IPR046346">
    <property type="entry name" value="Aminoacid_DH-like_N_sf"/>
</dbReference>
<dbReference type="GO" id="GO:0006538">
    <property type="term" value="P:L-glutamate catabolic process"/>
    <property type="evidence" value="ECO:0007669"/>
    <property type="project" value="TreeGrafter"/>
</dbReference>
<dbReference type="InterPro" id="IPR006095">
    <property type="entry name" value="Glu/Leu/Phe/Val/Trp_DH"/>
</dbReference>
<dbReference type="GO" id="GO:0004352">
    <property type="term" value="F:glutamate dehydrogenase (NAD+) activity"/>
    <property type="evidence" value="ECO:0007669"/>
    <property type="project" value="TreeGrafter"/>
</dbReference>
<feature type="binding site" evidence="6">
    <location>
        <position position="329"/>
    </location>
    <ligand>
        <name>substrate</name>
    </ligand>
</feature>
<dbReference type="InterPro" id="IPR036291">
    <property type="entry name" value="NAD(P)-bd_dom_sf"/>
</dbReference>
<feature type="binding site" evidence="6">
    <location>
        <position position="81"/>
    </location>
    <ligand>
        <name>substrate</name>
    </ligand>
</feature>
<dbReference type="InterPro" id="IPR014362">
    <property type="entry name" value="Glu_DH"/>
</dbReference>
<feature type="active site" description="Proton donor" evidence="5">
    <location>
        <position position="93"/>
    </location>
</feature>
<reference evidence="10 11" key="1">
    <citation type="journal article" date="2016" name="Sci. Rep.">
        <title>Metabolic traits of an uncultured archaeal lineage -MSBL1- from brine pools of the Red Sea.</title>
        <authorList>
            <person name="Mwirichia R."/>
            <person name="Alam I."/>
            <person name="Rashid M."/>
            <person name="Vinu M."/>
            <person name="Ba-Alawi W."/>
            <person name="Anthony Kamau A."/>
            <person name="Kamanda Ngugi D."/>
            <person name="Goker M."/>
            <person name="Klenk H.P."/>
            <person name="Bajic V."/>
            <person name="Stingl U."/>
        </authorList>
    </citation>
    <scope>NUCLEOTIDE SEQUENCE [LARGE SCALE GENOMIC DNA]</scope>
    <source>
        <strain evidence="10">SCGC-AAA382C18</strain>
    </source>
</reference>
<keyword evidence="6" id="KW-0520">NAD</keyword>
<comment type="subunit">
    <text evidence="2">Homohexamer.</text>
</comment>
<dbReference type="Gene3D" id="3.40.50.10860">
    <property type="entry name" value="Leucine Dehydrogenase, chain A, domain 1"/>
    <property type="match status" value="1"/>
</dbReference>
<feature type="binding site" evidence="6">
    <location>
        <position position="170"/>
    </location>
    <ligand>
        <name>NAD(+)</name>
        <dbReference type="ChEBI" id="CHEBI:57540"/>
    </ligand>
</feature>
<dbReference type="PRINTS" id="PR00082">
    <property type="entry name" value="GLFDHDRGNASE"/>
</dbReference>
<dbReference type="CDD" id="cd01076">
    <property type="entry name" value="NAD_bind_1_Glu_DH"/>
    <property type="match status" value="1"/>
</dbReference>
<evidence type="ECO:0000259" key="9">
    <source>
        <dbReference type="SMART" id="SM00839"/>
    </source>
</evidence>
<organism evidence="10 11">
    <name type="scientific">candidate division MSBL1 archaeon SCGC-AAA382C18</name>
    <dbReference type="NCBI Taxonomy" id="1698281"/>
    <lineage>
        <taxon>Archaea</taxon>
        <taxon>Methanobacteriati</taxon>
        <taxon>Methanobacteriota</taxon>
        <taxon>candidate division MSBL1</taxon>
    </lineage>
</organism>
<evidence type="ECO:0000256" key="5">
    <source>
        <dbReference type="PIRSR" id="PIRSR000185-1"/>
    </source>
</evidence>
<evidence type="ECO:0000256" key="7">
    <source>
        <dbReference type="PIRSR" id="PIRSR000185-3"/>
    </source>
</evidence>
<accession>A0A133VII9</accession>
<dbReference type="GO" id="GO:0000166">
    <property type="term" value="F:nucleotide binding"/>
    <property type="evidence" value="ECO:0007669"/>
    <property type="project" value="UniProtKB-KW"/>
</dbReference>
<evidence type="ECO:0000256" key="2">
    <source>
        <dbReference type="ARBA" id="ARBA00011643"/>
    </source>
</evidence>
<dbReference type="AlphaFoldDB" id="A0A133VII9"/>
<dbReference type="PANTHER" id="PTHR11606">
    <property type="entry name" value="GLUTAMATE DEHYDROGENASE"/>
    <property type="match status" value="1"/>
</dbReference>
<feature type="site" description="Important for catalysis" evidence="7">
    <location>
        <position position="132"/>
    </location>
</feature>
<dbReference type="Pfam" id="PF02812">
    <property type="entry name" value="ELFV_dehydrog_N"/>
    <property type="match status" value="1"/>
</dbReference>
<proteinExistence type="inferred from homology"/>
<dbReference type="SUPFAM" id="SSF53223">
    <property type="entry name" value="Aminoacid dehydrogenase-like, N-terminal domain"/>
    <property type="match status" value="1"/>
</dbReference>
<evidence type="ECO:0000256" key="3">
    <source>
        <dbReference type="ARBA" id="ARBA00023002"/>
    </source>
</evidence>
<feature type="domain" description="Glutamate/phenylalanine/leucine/valine/L-tryptophan dehydrogenase C-terminal" evidence="9">
    <location>
        <begin position="163"/>
        <end position="394"/>
    </location>
</feature>
<protein>
    <recommendedName>
        <fullName evidence="4">Glutamate dehydrogenase</fullName>
    </recommendedName>
</protein>
<evidence type="ECO:0000256" key="6">
    <source>
        <dbReference type="PIRSR" id="PIRSR000185-2"/>
    </source>
</evidence>
<dbReference type="SMART" id="SM00839">
    <property type="entry name" value="ELFV_dehydrog"/>
    <property type="match status" value="1"/>
</dbReference>
<dbReference type="InterPro" id="IPR006097">
    <property type="entry name" value="Glu/Leu/Phe/Val/Trp_DH_dimer"/>
</dbReference>
<comment type="similarity">
    <text evidence="1 4 8">Belongs to the Glu/Leu/Phe/Val dehydrogenases family.</text>
</comment>
<name>A0A133VII9_9EURY</name>
<dbReference type="PIRSF" id="PIRSF000185">
    <property type="entry name" value="Glu_DH"/>
    <property type="match status" value="1"/>
</dbReference>
<dbReference type="InterPro" id="IPR006096">
    <property type="entry name" value="Glu/Leu/Phe/Val/Trp_DH_C"/>
</dbReference>
<evidence type="ECO:0000256" key="1">
    <source>
        <dbReference type="ARBA" id="ARBA00006382"/>
    </source>
</evidence>
<dbReference type="EMBL" id="LHYF01000044">
    <property type="protein sequence ID" value="KXB06258.1"/>
    <property type="molecule type" value="Genomic_DNA"/>
</dbReference>
<keyword evidence="3 4" id="KW-0560">Oxidoreductase</keyword>